<organism evidence="3 4">
    <name type="scientific">Stylonychia lemnae</name>
    <name type="common">Ciliate</name>
    <dbReference type="NCBI Taxonomy" id="5949"/>
    <lineage>
        <taxon>Eukaryota</taxon>
        <taxon>Sar</taxon>
        <taxon>Alveolata</taxon>
        <taxon>Ciliophora</taxon>
        <taxon>Intramacronucleata</taxon>
        <taxon>Spirotrichea</taxon>
        <taxon>Stichotrichia</taxon>
        <taxon>Sporadotrichida</taxon>
        <taxon>Oxytrichidae</taxon>
        <taxon>Stylonychinae</taxon>
        <taxon>Stylonychia</taxon>
    </lineage>
</organism>
<evidence type="ECO:0000313" key="4">
    <source>
        <dbReference type="Proteomes" id="UP000039865"/>
    </source>
</evidence>
<dbReference type="SMART" id="SM00028">
    <property type="entry name" value="TPR"/>
    <property type="match status" value="2"/>
</dbReference>
<gene>
    <name evidence="3" type="primary">Contig11328.g12104</name>
    <name evidence="3" type="ORF">STYLEM_11498</name>
</gene>
<name>A0A078AJE9_STYLE</name>
<dbReference type="Proteomes" id="UP000039865">
    <property type="component" value="Unassembled WGS sequence"/>
</dbReference>
<dbReference type="PANTHER" id="PTHR10098:SF108">
    <property type="entry name" value="TETRATRICOPEPTIDE REPEAT PROTEIN 28"/>
    <property type="match status" value="1"/>
</dbReference>
<accession>A0A078AJE9</accession>
<dbReference type="SUPFAM" id="SSF48452">
    <property type="entry name" value="TPR-like"/>
    <property type="match status" value="1"/>
</dbReference>
<sequence length="925" mass="107232">MAASSSLKNLNHRPMTSIKSRAQNNNNNNNNSSNSKQKQPQQSQLKSLHTKSTAAASVILNQQSAEDGETTSKYLKSIIKNHSNQVNMQSEQKQVQNLKTSEKKKLSRPQSIIKNITQQIGKNFSTLNTDAIVNKQNKMNQNLTIPIKGSFGSILPQNYERPKDSLLIVDDDESSFTSKTNTMKQNSTKNNIATLALQRKKNSQSLSITSTKAKQLSNQLKNSHSEAQITKRFKQQSNDDINKEDIYNNTNSSMKSPTLEKFKDIIKTSTRNFIMNNKQVIRDTQINKEELETILVPKDEITELDEVKRDYYEKIEEERKRSSRYFKVRDYDQCKKHIDYVIDIASHAYDLETLRDSFHLKALVCIFFDDYEEALISFKKLRDVASEEENDHAKMQAYDNMGRCYNAMKNYENAVKCHKKQLELSWKNSDIQEELRAYEQLGIQHYYLGNLERSKYYNERCMRGIVEKKDSKIRLMYEDYGKTQIYQRQDRVTFKKLKEILESFSKIKNDLVRNLKKKIIATTYGTGNLQEALDFYRNGLHQRERPIKLREGSVISELSMTMLPSPRMVIEDNKMKNAQLLPYYCDQVDDRDDAQKKDKFQLVVARNLSKKGNLQTASKGLFKIAEQYGGQFISELQVMNRGKVKNNEVLEKFRQQRLKSMNIKGEVDMKDVLRKARLRSEKQNSHISINHLSPNRNLRHFRENEDLKNQETQNQFQVVENDLRTKVSLIENTPVKLDLLNEEQAIRLIEGNGNRHIKVKNSMLRKKTTIGSNNFTNNVRKLSMFRNMTNTNLHNIPGSGGHANNRFSLIEGSGSNATQITSNRQQDVYRNSSQKVDITLMSTLRQPQNMRLKRFNEQINNTLSNTLNLNMQRGGSRNMYQQQNTMLVSNDVIQIQKKNTMITSGDNTKSSLNMFQKVMNSMINL</sequence>
<dbReference type="PROSITE" id="PS50005">
    <property type="entry name" value="TPR"/>
    <property type="match status" value="1"/>
</dbReference>
<dbReference type="InParanoid" id="A0A078AJE9"/>
<evidence type="ECO:0000256" key="1">
    <source>
        <dbReference type="PROSITE-ProRule" id="PRU00339"/>
    </source>
</evidence>
<reference evidence="3 4" key="1">
    <citation type="submission" date="2014-06" db="EMBL/GenBank/DDBJ databases">
        <authorList>
            <person name="Swart Estienne"/>
        </authorList>
    </citation>
    <scope>NUCLEOTIDE SEQUENCE [LARGE SCALE GENOMIC DNA]</scope>
    <source>
        <strain evidence="3 4">130c</strain>
    </source>
</reference>
<dbReference type="OrthoDB" id="293758at2759"/>
<dbReference type="AlphaFoldDB" id="A0A078AJE9"/>
<protein>
    <submittedName>
        <fullName evidence="3">Histidine acid phosphatase family protein</fullName>
    </submittedName>
</protein>
<feature type="compositionally biased region" description="Low complexity" evidence="2">
    <location>
        <begin position="23"/>
        <end position="47"/>
    </location>
</feature>
<dbReference type="InterPro" id="IPR019734">
    <property type="entry name" value="TPR_rpt"/>
</dbReference>
<dbReference type="InterPro" id="IPR011990">
    <property type="entry name" value="TPR-like_helical_dom_sf"/>
</dbReference>
<proteinExistence type="predicted"/>
<dbReference type="OMA" id="ENDHAKM"/>
<keyword evidence="1" id="KW-0802">TPR repeat</keyword>
<feature type="repeat" description="TPR" evidence="1">
    <location>
        <begin position="395"/>
        <end position="428"/>
    </location>
</feature>
<dbReference type="EMBL" id="CCKQ01010940">
    <property type="protein sequence ID" value="CDW82465.1"/>
    <property type="molecule type" value="Genomic_DNA"/>
</dbReference>
<feature type="region of interest" description="Disordered" evidence="2">
    <location>
        <begin position="1"/>
        <end position="50"/>
    </location>
</feature>
<dbReference type="Gene3D" id="1.25.40.10">
    <property type="entry name" value="Tetratricopeptide repeat domain"/>
    <property type="match status" value="1"/>
</dbReference>
<evidence type="ECO:0000256" key="2">
    <source>
        <dbReference type="SAM" id="MobiDB-lite"/>
    </source>
</evidence>
<evidence type="ECO:0000313" key="3">
    <source>
        <dbReference type="EMBL" id="CDW82465.1"/>
    </source>
</evidence>
<keyword evidence="4" id="KW-1185">Reference proteome</keyword>
<dbReference type="PANTHER" id="PTHR10098">
    <property type="entry name" value="RAPSYN-RELATED"/>
    <property type="match status" value="1"/>
</dbReference>